<protein>
    <submittedName>
        <fullName evidence="1">RHS repeat-associated core domain protein</fullName>
    </submittedName>
</protein>
<evidence type="ECO:0000313" key="1">
    <source>
        <dbReference type="EMBL" id="KXA34084.1"/>
    </source>
</evidence>
<dbReference type="Gene3D" id="2.180.10.10">
    <property type="entry name" value="RHS repeat-associated core"/>
    <property type="match status" value="1"/>
</dbReference>
<dbReference type="PANTHER" id="PTHR32305:SF15">
    <property type="entry name" value="PROTEIN RHSA-RELATED"/>
    <property type="match status" value="1"/>
</dbReference>
<dbReference type="STRING" id="28128.HMPREF3226_02269"/>
<dbReference type="InterPro" id="IPR050708">
    <property type="entry name" value="T6SS_VgrG/RHS"/>
</dbReference>
<dbReference type="AlphaFoldDB" id="A0A133PWN8"/>
<dbReference type="PATRIC" id="fig|28128.5.peg.2334"/>
<sequence>YITNLDGEVSQHIEYVPFGEVFIEERNNTWNTPYLFNAKEFDEETGMYYYGARYYEPRLSLWVSTDPLGETAPHITVYCYTANNPTILIDPDGKAWKPTKNEETGQNTGYEWINPAKSYDSKGKLLPGLYEQAIFFSNQGKNGKTFNSKNRFNMGSSIATVYCKDGTTSEFEACTYPSNLDKYATVPEGMYEAKVGMHNGSSAQYKALRMSDIGTTDFNSSSIELGKPNPSNSKTTKACGINIHKPGLNNLTGMTSSNTPISEGCFLINRNSWSEFMGKFEASALISVTVSRSMSSPTNQNVIKSKMSRFESSRIAMPPITMPVDALRVVNKNPIYRPR</sequence>
<dbReference type="RefSeq" id="WP_231728355.1">
    <property type="nucleotide sequence ID" value="NZ_KQ957312.1"/>
</dbReference>
<dbReference type="PANTHER" id="PTHR32305">
    <property type="match status" value="1"/>
</dbReference>
<name>A0A133PWN8_9BACT</name>
<feature type="non-terminal residue" evidence="1">
    <location>
        <position position="1"/>
    </location>
</feature>
<dbReference type="Proteomes" id="UP000070533">
    <property type="component" value="Unassembled WGS sequence"/>
</dbReference>
<reference evidence="2" key="1">
    <citation type="submission" date="2016-01" db="EMBL/GenBank/DDBJ databases">
        <authorList>
            <person name="Mitreva M."/>
            <person name="Pepin K.H."/>
            <person name="Mihindukulasuriya K.A."/>
            <person name="Fulton R."/>
            <person name="Fronick C."/>
            <person name="O'Laughlin M."/>
            <person name="Miner T."/>
            <person name="Herter B."/>
            <person name="Rosa B.A."/>
            <person name="Cordes M."/>
            <person name="Tomlinson C."/>
            <person name="Wollam A."/>
            <person name="Palsikar V.B."/>
            <person name="Mardis E.R."/>
            <person name="Wilson R.K."/>
        </authorList>
    </citation>
    <scope>NUCLEOTIDE SEQUENCE [LARGE SCALE GENOMIC DNA]</scope>
    <source>
        <strain evidence="2">MJR7716</strain>
    </source>
</reference>
<comment type="caution">
    <text evidence="1">The sequence shown here is derived from an EMBL/GenBank/DDBJ whole genome shotgun (WGS) entry which is preliminary data.</text>
</comment>
<accession>A0A133PWN8</accession>
<gene>
    <name evidence="1" type="ORF">HMPREF3226_02269</name>
</gene>
<keyword evidence="2" id="KW-1185">Reference proteome</keyword>
<organism evidence="1 2">
    <name type="scientific">Prevotella corporis</name>
    <dbReference type="NCBI Taxonomy" id="28128"/>
    <lineage>
        <taxon>Bacteria</taxon>
        <taxon>Pseudomonadati</taxon>
        <taxon>Bacteroidota</taxon>
        <taxon>Bacteroidia</taxon>
        <taxon>Bacteroidales</taxon>
        <taxon>Prevotellaceae</taxon>
        <taxon>Prevotella</taxon>
    </lineage>
</organism>
<dbReference type="EMBL" id="LRQG01000208">
    <property type="protein sequence ID" value="KXA34084.1"/>
    <property type="molecule type" value="Genomic_DNA"/>
</dbReference>
<dbReference type="InterPro" id="IPR022385">
    <property type="entry name" value="Rhs_assc_core"/>
</dbReference>
<evidence type="ECO:0000313" key="2">
    <source>
        <dbReference type="Proteomes" id="UP000070533"/>
    </source>
</evidence>
<dbReference type="NCBIfam" id="TIGR03696">
    <property type="entry name" value="Rhs_assc_core"/>
    <property type="match status" value="1"/>
</dbReference>
<proteinExistence type="predicted"/>